<protein>
    <submittedName>
        <fullName evidence="1">Uncharacterized protein</fullName>
    </submittedName>
</protein>
<dbReference type="EMBL" id="LR796349">
    <property type="protein sequence ID" value="CAB4138773.1"/>
    <property type="molecule type" value="Genomic_DNA"/>
</dbReference>
<gene>
    <name evidence="1" type="ORF">UFOVP344_45</name>
</gene>
<proteinExistence type="predicted"/>
<organism evidence="1">
    <name type="scientific">uncultured Caudovirales phage</name>
    <dbReference type="NCBI Taxonomy" id="2100421"/>
    <lineage>
        <taxon>Viruses</taxon>
        <taxon>Duplodnaviria</taxon>
        <taxon>Heunggongvirae</taxon>
        <taxon>Uroviricota</taxon>
        <taxon>Caudoviricetes</taxon>
        <taxon>Peduoviridae</taxon>
        <taxon>Maltschvirus</taxon>
        <taxon>Maltschvirus maltsch</taxon>
    </lineage>
</organism>
<evidence type="ECO:0000313" key="1">
    <source>
        <dbReference type="EMBL" id="CAB4138773.1"/>
    </source>
</evidence>
<reference evidence="1" key="1">
    <citation type="submission" date="2020-04" db="EMBL/GenBank/DDBJ databases">
        <authorList>
            <person name="Chiriac C."/>
            <person name="Salcher M."/>
            <person name="Ghai R."/>
            <person name="Kavagutti S V."/>
        </authorList>
    </citation>
    <scope>NUCLEOTIDE SEQUENCE</scope>
</reference>
<sequence>MSKIALGDAPAAGKQIATIGDNKRLHNVGSYATFTMRLHPHRTCYGVNEMPTTATQGPVFVILADGEIDQMVETQAIANREKRDLEKMGCTVKIKKFEDWQQAEAFETKKRGW</sequence>
<accession>A0A6J5LZS3</accession>
<name>A0A6J5LZS3_9CAUD</name>